<gene>
    <name evidence="5" type="ORF">EXIGLDRAFT_844162</name>
</gene>
<dbReference type="AlphaFoldDB" id="A0A165C7B1"/>
<accession>A0A165C7B1</accession>
<evidence type="ECO:0000313" key="5">
    <source>
        <dbReference type="EMBL" id="KZV81950.1"/>
    </source>
</evidence>
<sequence>MQVLAAFVSLLSCVASVAFAIPTRIHAVPSGNGTIAARAPAAPHFVLYHDKWQNANNGFPTVAELKGWNVLNIAFWIVAGPWDNAQQWVSLTADQRASIKTAYNNAGIKLMVSAFGATDVPTSSGYNPTTLANNLASFVKTYNLDGADIDYEDFNAFDAGTGSAENWLITFTQALRAALPAPQYIITHAPVAPWFSPSKWGGGGYLKVHNSVGNLIDWYNIQFYNQNDYTTCTTLLTQSSSQWPKSSVFEIAASGVPLSKIVIGKPGGSGDANNGYIAPATLATCVSQAKNQGWNGGVMAWEWPTANSAWITTARGSAFPV</sequence>
<keyword evidence="2" id="KW-0326">Glycosidase</keyword>
<dbReference type="CDD" id="cd00598">
    <property type="entry name" value="GH18_chitinase-like"/>
    <property type="match status" value="1"/>
</dbReference>
<dbReference type="Gene3D" id="3.20.20.80">
    <property type="entry name" value="Glycosidases"/>
    <property type="match status" value="1"/>
</dbReference>
<dbReference type="GO" id="GO:0005975">
    <property type="term" value="P:carbohydrate metabolic process"/>
    <property type="evidence" value="ECO:0007669"/>
    <property type="project" value="InterPro"/>
</dbReference>
<reference evidence="5 6" key="1">
    <citation type="journal article" date="2016" name="Mol. Biol. Evol.">
        <title>Comparative Genomics of Early-Diverging Mushroom-Forming Fungi Provides Insights into the Origins of Lignocellulose Decay Capabilities.</title>
        <authorList>
            <person name="Nagy L.G."/>
            <person name="Riley R."/>
            <person name="Tritt A."/>
            <person name="Adam C."/>
            <person name="Daum C."/>
            <person name="Floudas D."/>
            <person name="Sun H."/>
            <person name="Yadav J.S."/>
            <person name="Pangilinan J."/>
            <person name="Larsson K.H."/>
            <person name="Matsuura K."/>
            <person name="Barry K."/>
            <person name="Labutti K."/>
            <person name="Kuo R."/>
            <person name="Ohm R.A."/>
            <person name="Bhattacharya S.S."/>
            <person name="Shirouzu T."/>
            <person name="Yoshinaga Y."/>
            <person name="Martin F.M."/>
            <person name="Grigoriev I.V."/>
            <person name="Hibbett D.S."/>
        </authorList>
    </citation>
    <scope>NUCLEOTIDE SEQUENCE [LARGE SCALE GENOMIC DNA]</scope>
    <source>
        <strain evidence="5 6">HHB12029</strain>
    </source>
</reference>
<keyword evidence="6" id="KW-1185">Reference proteome</keyword>
<protein>
    <submittedName>
        <fullName evidence="5">Glycoside hydrolase</fullName>
    </submittedName>
</protein>
<dbReference type="InterPro" id="IPR050542">
    <property type="entry name" value="Glycosyl_Hydrlase18_Chitinase"/>
</dbReference>
<evidence type="ECO:0000313" key="6">
    <source>
        <dbReference type="Proteomes" id="UP000077266"/>
    </source>
</evidence>
<dbReference type="EMBL" id="KV426355">
    <property type="protein sequence ID" value="KZV81950.1"/>
    <property type="molecule type" value="Genomic_DNA"/>
</dbReference>
<dbReference type="OrthoDB" id="3012298at2759"/>
<dbReference type="InterPro" id="IPR001223">
    <property type="entry name" value="Glyco_hydro18_cat"/>
</dbReference>
<feature type="chain" id="PRO_5007855891" evidence="3">
    <location>
        <begin position="21"/>
        <end position="321"/>
    </location>
</feature>
<proteinExistence type="predicted"/>
<dbReference type="PANTHER" id="PTHR45708">
    <property type="entry name" value="ENDOCHITINASE"/>
    <property type="match status" value="1"/>
</dbReference>
<evidence type="ECO:0000259" key="4">
    <source>
        <dbReference type="PROSITE" id="PS51910"/>
    </source>
</evidence>
<dbReference type="InParanoid" id="A0A165C7B1"/>
<dbReference type="PANTHER" id="PTHR45708:SF49">
    <property type="entry name" value="ENDOCHITINASE"/>
    <property type="match status" value="1"/>
</dbReference>
<dbReference type="PROSITE" id="PS51910">
    <property type="entry name" value="GH18_2"/>
    <property type="match status" value="1"/>
</dbReference>
<evidence type="ECO:0000256" key="2">
    <source>
        <dbReference type="ARBA" id="ARBA00023295"/>
    </source>
</evidence>
<dbReference type="Pfam" id="PF00704">
    <property type="entry name" value="Glyco_hydro_18"/>
    <property type="match status" value="1"/>
</dbReference>
<keyword evidence="1 5" id="KW-0378">Hydrolase</keyword>
<feature type="signal peptide" evidence="3">
    <location>
        <begin position="1"/>
        <end position="20"/>
    </location>
</feature>
<name>A0A165C7B1_EXIGL</name>
<dbReference type="Proteomes" id="UP000077266">
    <property type="component" value="Unassembled WGS sequence"/>
</dbReference>
<evidence type="ECO:0000256" key="3">
    <source>
        <dbReference type="SAM" id="SignalP"/>
    </source>
</evidence>
<dbReference type="SUPFAM" id="SSF51445">
    <property type="entry name" value="(Trans)glycosidases"/>
    <property type="match status" value="1"/>
</dbReference>
<feature type="domain" description="GH18" evidence="4">
    <location>
        <begin position="43"/>
        <end position="321"/>
    </location>
</feature>
<dbReference type="InterPro" id="IPR017853">
    <property type="entry name" value="GH"/>
</dbReference>
<keyword evidence="3" id="KW-0732">Signal</keyword>
<organism evidence="5 6">
    <name type="scientific">Exidia glandulosa HHB12029</name>
    <dbReference type="NCBI Taxonomy" id="1314781"/>
    <lineage>
        <taxon>Eukaryota</taxon>
        <taxon>Fungi</taxon>
        <taxon>Dikarya</taxon>
        <taxon>Basidiomycota</taxon>
        <taxon>Agaricomycotina</taxon>
        <taxon>Agaricomycetes</taxon>
        <taxon>Auriculariales</taxon>
        <taxon>Exidiaceae</taxon>
        <taxon>Exidia</taxon>
    </lineage>
</organism>
<dbReference type="GO" id="GO:0016798">
    <property type="term" value="F:hydrolase activity, acting on glycosyl bonds"/>
    <property type="evidence" value="ECO:0007669"/>
    <property type="project" value="UniProtKB-KW"/>
</dbReference>
<evidence type="ECO:0000256" key="1">
    <source>
        <dbReference type="ARBA" id="ARBA00022801"/>
    </source>
</evidence>